<keyword evidence="8" id="KW-0492">Microsome</keyword>
<dbReference type="InterPro" id="IPR002401">
    <property type="entry name" value="Cyt_P450_E_grp-I"/>
</dbReference>
<evidence type="ECO:0000256" key="6">
    <source>
        <dbReference type="ARBA" id="ARBA00022723"/>
    </source>
</evidence>
<dbReference type="GO" id="GO:0005506">
    <property type="term" value="F:iron ion binding"/>
    <property type="evidence" value="ECO:0007669"/>
    <property type="project" value="InterPro"/>
</dbReference>
<dbReference type="InterPro" id="IPR036396">
    <property type="entry name" value="Cyt_P450_sf"/>
</dbReference>
<proteinExistence type="inferred from homology"/>
<name>W5JRW6_ANODA</name>
<dbReference type="GO" id="GO:0004497">
    <property type="term" value="F:monooxygenase activity"/>
    <property type="evidence" value="ECO:0007669"/>
    <property type="project" value="UniProtKB-KW"/>
</dbReference>
<comment type="subcellular location">
    <subcellularLocation>
        <location evidence="3">Endoplasmic reticulum membrane</location>
        <topology evidence="3">Peripheral membrane protein</topology>
    </subcellularLocation>
    <subcellularLocation>
        <location evidence="2">Microsome membrane</location>
        <topology evidence="2">Peripheral membrane protein</topology>
    </subcellularLocation>
</comment>
<dbReference type="Pfam" id="PF00067">
    <property type="entry name" value="p450"/>
    <property type="match status" value="1"/>
</dbReference>
<reference evidence="15" key="4">
    <citation type="submission" date="2015-06" db="UniProtKB">
        <authorList>
            <consortium name="EnsemblMetazoa"/>
        </authorList>
    </citation>
    <scope>IDENTIFICATION</scope>
</reference>
<dbReference type="EMBL" id="ADMH02000642">
    <property type="protein sequence ID" value="ETN65474.1"/>
    <property type="molecule type" value="Genomic_DNA"/>
</dbReference>
<dbReference type="SUPFAM" id="SSF48264">
    <property type="entry name" value="Cytochrome P450"/>
    <property type="match status" value="1"/>
</dbReference>
<keyword evidence="9 13" id="KW-0560">Oxidoreductase</keyword>
<feature type="binding site" description="axial binding residue" evidence="12">
    <location>
        <position position="459"/>
    </location>
    <ligand>
        <name>heme</name>
        <dbReference type="ChEBI" id="CHEBI:30413"/>
    </ligand>
    <ligandPart>
        <name>Fe</name>
        <dbReference type="ChEBI" id="CHEBI:18248"/>
    </ligandPart>
</feature>
<dbReference type="PRINTS" id="PR00385">
    <property type="entry name" value="P450"/>
</dbReference>
<evidence type="ECO:0000313" key="14">
    <source>
        <dbReference type="EMBL" id="ETN65474.1"/>
    </source>
</evidence>
<reference evidence="14 16" key="1">
    <citation type="journal article" date="2010" name="BMC Genomics">
        <title>Combination of measures distinguishes pre-miRNAs from other stem-loops in the genome of the newly sequenced Anopheles darlingi.</title>
        <authorList>
            <person name="Mendes N.D."/>
            <person name="Freitas A.T."/>
            <person name="Vasconcelos A.T."/>
            <person name="Sagot M.F."/>
        </authorList>
    </citation>
    <scope>NUCLEOTIDE SEQUENCE</scope>
</reference>
<evidence type="ECO:0000256" key="4">
    <source>
        <dbReference type="ARBA" id="ARBA00010617"/>
    </source>
</evidence>
<dbReference type="OMA" id="HSIMRRI"/>
<dbReference type="EnsemblMetazoa" id="ADAC002755-RA">
    <property type="protein sequence ID" value="ADAC002755-PA"/>
    <property type="gene ID" value="ADAC002755"/>
</dbReference>
<dbReference type="STRING" id="43151.W5JRW6"/>
<evidence type="ECO:0000256" key="8">
    <source>
        <dbReference type="ARBA" id="ARBA00022848"/>
    </source>
</evidence>
<dbReference type="FunFam" id="1.10.630.10:FF:000182">
    <property type="entry name" value="Cytochrome P450 3A4"/>
    <property type="match status" value="1"/>
</dbReference>
<dbReference type="GO" id="GO:0020037">
    <property type="term" value="F:heme binding"/>
    <property type="evidence" value="ECO:0007669"/>
    <property type="project" value="InterPro"/>
</dbReference>
<keyword evidence="11 13" id="KW-0503">Monooxygenase</keyword>
<protein>
    <submittedName>
        <fullName evidence="14">Cytochrome P450</fullName>
    </submittedName>
</protein>
<dbReference type="GO" id="GO:0005789">
    <property type="term" value="C:endoplasmic reticulum membrane"/>
    <property type="evidence" value="ECO:0007669"/>
    <property type="project" value="UniProtKB-SubCell"/>
</dbReference>
<dbReference type="HOGENOM" id="CLU_001570_5_1_1"/>
<evidence type="ECO:0000256" key="5">
    <source>
        <dbReference type="ARBA" id="ARBA00022617"/>
    </source>
</evidence>
<dbReference type="PROSITE" id="PS00086">
    <property type="entry name" value="CYTOCHROME_P450"/>
    <property type="match status" value="1"/>
</dbReference>
<dbReference type="PANTHER" id="PTHR24291">
    <property type="entry name" value="CYTOCHROME P450 FAMILY 4"/>
    <property type="match status" value="1"/>
</dbReference>
<comment type="similarity">
    <text evidence="4 13">Belongs to the cytochrome P450 family.</text>
</comment>
<keyword evidence="16" id="KW-1185">Reference proteome</keyword>
<dbReference type="AlphaFoldDB" id="W5JRW6"/>
<evidence type="ECO:0000256" key="2">
    <source>
        <dbReference type="ARBA" id="ARBA00004174"/>
    </source>
</evidence>
<evidence type="ECO:0000313" key="16">
    <source>
        <dbReference type="Proteomes" id="UP000000673"/>
    </source>
</evidence>
<gene>
    <name evidence="14" type="ORF">AND_002755</name>
</gene>
<dbReference type="InterPro" id="IPR001128">
    <property type="entry name" value="Cyt_P450"/>
</dbReference>
<dbReference type="VEuPathDB" id="VectorBase:ADAC002755"/>
<evidence type="ECO:0000256" key="3">
    <source>
        <dbReference type="ARBA" id="ARBA00004406"/>
    </source>
</evidence>
<dbReference type="PANTHER" id="PTHR24291:SF187">
    <property type="entry name" value="CYTOCHROME P450 4AE1-RELATED"/>
    <property type="match status" value="1"/>
</dbReference>
<comment type="cofactor">
    <cofactor evidence="1 12">
        <name>heme</name>
        <dbReference type="ChEBI" id="CHEBI:30413"/>
    </cofactor>
</comment>
<evidence type="ECO:0000256" key="7">
    <source>
        <dbReference type="ARBA" id="ARBA00022824"/>
    </source>
</evidence>
<dbReference type="VEuPathDB" id="VectorBase:ADAR2_009820"/>
<accession>W5JRW6</accession>
<evidence type="ECO:0000256" key="9">
    <source>
        <dbReference type="ARBA" id="ARBA00023002"/>
    </source>
</evidence>
<dbReference type="Gene3D" id="1.10.630.10">
    <property type="entry name" value="Cytochrome P450"/>
    <property type="match status" value="1"/>
</dbReference>
<keyword evidence="7" id="KW-0256">Endoplasmic reticulum</keyword>
<evidence type="ECO:0000256" key="13">
    <source>
        <dbReference type="RuleBase" id="RU000461"/>
    </source>
</evidence>
<dbReference type="GO" id="GO:0016705">
    <property type="term" value="F:oxidoreductase activity, acting on paired donors, with incorporation or reduction of molecular oxygen"/>
    <property type="evidence" value="ECO:0007669"/>
    <property type="project" value="InterPro"/>
</dbReference>
<evidence type="ECO:0000256" key="12">
    <source>
        <dbReference type="PIRSR" id="PIRSR602401-1"/>
    </source>
</evidence>
<dbReference type="CDD" id="cd20628">
    <property type="entry name" value="CYP4"/>
    <property type="match status" value="1"/>
</dbReference>
<dbReference type="InterPro" id="IPR050196">
    <property type="entry name" value="Cytochrome_P450_Monoox"/>
</dbReference>
<evidence type="ECO:0000256" key="11">
    <source>
        <dbReference type="ARBA" id="ARBA00023033"/>
    </source>
</evidence>
<dbReference type="InterPro" id="IPR017972">
    <property type="entry name" value="Cyt_P450_CS"/>
</dbReference>
<evidence type="ECO:0000256" key="1">
    <source>
        <dbReference type="ARBA" id="ARBA00001971"/>
    </source>
</evidence>
<dbReference type="PRINTS" id="PR00463">
    <property type="entry name" value="EP450I"/>
</dbReference>
<keyword evidence="10 12" id="KW-0408">Iron</keyword>
<evidence type="ECO:0000313" key="15">
    <source>
        <dbReference type="EnsemblMetazoa" id="ADAC002755-PA"/>
    </source>
</evidence>
<sequence length="514" mass="58421">MLFLQSVLVLGLAVLILVSLRVFRNRVRVARLLKRLPAFKPLPAIPLLGSALLFKDTSPDGVLRTLVDCHRRYGKNLLLQVLCNEYKLLVSEPRVVEQVIQAKTIQKAPFYAFLKPWLGMSTVVSSGQQWSNRRKLINPAFHYKMLEDFLDVMVAQSDVLVTKLAAHVGGDDFDVYLPLRYCAMDIICETAMGIQLHCQSNPTGQIISATEEIIDLVHKRVFDPVRGHTWVYPFTHAGHRTRKTVEVLHNFTNSVIRERRQYLLDLARQHDGEGEKPVHKMTFLDLLLETQIDGKPLPEDDIRGEVSTFMFAGHETTTSCLSFVLYYLSRYPEVQQKVYDEIKTIHSEVGDLRNARLTYTSSQELRYLEMVIKETLRLNPSAPMVGRSSCGDMVIDGVTIPAGTEVMLQIYVMQTDPDNFPEPDKFIPERFAESASDDIGFGRMIPYSFIPFSAGSRSCIGQRYAMLEMKTILVKLLTHYRVLASSAKQELRVKADLTLKPYGGAFIKLVERFN</sequence>
<evidence type="ECO:0000256" key="10">
    <source>
        <dbReference type="ARBA" id="ARBA00023004"/>
    </source>
</evidence>
<keyword evidence="6 12" id="KW-0479">Metal-binding</keyword>
<reference evidence="14" key="3">
    <citation type="journal article" date="2013" name="Nucleic Acids Res.">
        <title>The genome of Anopheles darlingi, the main neotropical malaria vector.</title>
        <authorList>
            <person name="Marinotti O."/>
            <person name="Cerqueira G.C."/>
            <person name="de Almeida L.G."/>
            <person name="Ferro M.I."/>
            <person name="Loreto E.L."/>
            <person name="Zaha A."/>
            <person name="Teixeira S.M."/>
            <person name="Wespiser A.R."/>
            <person name="Almeida E Silva A."/>
            <person name="Schlindwein A.D."/>
            <person name="Pacheco A.C."/>
            <person name="Silva A.L."/>
            <person name="Graveley B.R."/>
            <person name="Walenz B.P."/>
            <person name="Lima Bde A."/>
            <person name="Ribeiro C.A."/>
            <person name="Nunes-Silva C.G."/>
            <person name="de Carvalho C.R."/>
            <person name="Soares C.M."/>
            <person name="de Menezes C.B."/>
            <person name="Matiolli C."/>
            <person name="Caffrey D."/>
            <person name="Araujo D.A."/>
            <person name="de Oliveira D.M."/>
            <person name="Golenbock D."/>
            <person name="Grisard E.C."/>
            <person name="Fantinatti-Garboggini F."/>
            <person name="de Carvalho F.M."/>
            <person name="Barcellos F.G."/>
            <person name="Prosdocimi F."/>
            <person name="May G."/>
            <person name="Azevedo Junior G.M."/>
            <person name="Guimaraes G.M."/>
            <person name="Goldman G.H."/>
            <person name="Padilha I.Q."/>
            <person name="Batista Jda S."/>
            <person name="Ferro J.A."/>
            <person name="Ribeiro J.M."/>
            <person name="Fietto J.L."/>
            <person name="Dabbas K.M."/>
            <person name="Cerdeira L."/>
            <person name="Agnez-Lima L.F."/>
            <person name="Brocchi M."/>
            <person name="de Carvalho M.O."/>
            <person name="Teixeira Mde M."/>
            <person name="Diniz Maia Mde M."/>
            <person name="Goldman M.H."/>
            <person name="Cruz Schneider M.P."/>
            <person name="Felipe M.S."/>
            <person name="Hungria M."/>
            <person name="Nicolas M.F."/>
            <person name="Pereira M."/>
            <person name="Montes M.A."/>
            <person name="Cantao M.E."/>
            <person name="Vincentz M."/>
            <person name="Rafael M.S."/>
            <person name="Silverman N."/>
            <person name="Stoco P.H."/>
            <person name="Souza R.C."/>
            <person name="Vicentini R."/>
            <person name="Gazzinelli R.T."/>
            <person name="Neves Rde O."/>
            <person name="Silva R."/>
            <person name="Astolfi-Filho S."/>
            <person name="Maciel T.E."/>
            <person name="Urmenyi T.P."/>
            <person name="Tadei W.P."/>
            <person name="Camargo E.P."/>
            <person name="de Vasconcelos A.T."/>
        </authorList>
    </citation>
    <scope>NUCLEOTIDE SEQUENCE</scope>
</reference>
<organism evidence="14">
    <name type="scientific">Anopheles darlingi</name>
    <name type="common">Mosquito</name>
    <dbReference type="NCBI Taxonomy" id="43151"/>
    <lineage>
        <taxon>Eukaryota</taxon>
        <taxon>Metazoa</taxon>
        <taxon>Ecdysozoa</taxon>
        <taxon>Arthropoda</taxon>
        <taxon>Hexapoda</taxon>
        <taxon>Insecta</taxon>
        <taxon>Pterygota</taxon>
        <taxon>Neoptera</taxon>
        <taxon>Endopterygota</taxon>
        <taxon>Diptera</taxon>
        <taxon>Nematocera</taxon>
        <taxon>Culicoidea</taxon>
        <taxon>Culicidae</taxon>
        <taxon>Anophelinae</taxon>
        <taxon>Anopheles</taxon>
    </lineage>
</organism>
<dbReference type="eggNOG" id="KOG0157">
    <property type="taxonomic scope" value="Eukaryota"/>
</dbReference>
<keyword evidence="5 12" id="KW-0349">Heme</keyword>
<dbReference type="Proteomes" id="UP000000673">
    <property type="component" value="Unassembled WGS sequence"/>
</dbReference>
<reference evidence="14" key="2">
    <citation type="submission" date="2010-05" db="EMBL/GenBank/DDBJ databases">
        <authorList>
            <person name="Almeida L.G."/>
            <person name="Nicolas M.F."/>
            <person name="Souza R.C."/>
            <person name="Vasconcelos A.T.R."/>
        </authorList>
    </citation>
    <scope>NUCLEOTIDE SEQUENCE</scope>
</reference>